<protein>
    <submittedName>
        <fullName evidence="3">YdcF family protein</fullName>
    </submittedName>
</protein>
<dbReference type="RefSeq" id="WP_255898194.1">
    <property type="nucleotide sequence ID" value="NZ_JAFMZO010000001.1"/>
</dbReference>
<dbReference type="PANTHER" id="PTHR30336">
    <property type="entry name" value="INNER MEMBRANE PROTEIN, PROBABLE PERMEASE"/>
    <property type="match status" value="1"/>
</dbReference>
<name>A0ABW4ZK64_9SPHI</name>
<dbReference type="EMBL" id="JBHUHZ010000001">
    <property type="protein sequence ID" value="MFD2161971.1"/>
    <property type="molecule type" value="Genomic_DNA"/>
</dbReference>
<keyword evidence="1" id="KW-0472">Membrane</keyword>
<comment type="caution">
    <text evidence="3">The sequence shown here is derived from an EMBL/GenBank/DDBJ whole genome shotgun (WGS) entry which is preliminary data.</text>
</comment>
<dbReference type="Pfam" id="PF02698">
    <property type="entry name" value="DUF218"/>
    <property type="match status" value="1"/>
</dbReference>
<keyword evidence="1" id="KW-1133">Transmembrane helix</keyword>
<dbReference type="PANTHER" id="PTHR30336:SF20">
    <property type="entry name" value="DUF218 DOMAIN-CONTAINING PROTEIN"/>
    <property type="match status" value="1"/>
</dbReference>
<accession>A0ABW4ZK64</accession>
<dbReference type="InterPro" id="IPR051599">
    <property type="entry name" value="Cell_Envelope_Assoc"/>
</dbReference>
<reference evidence="4" key="1">
    <citation type="journal article" date="2019" name="Int. J. Syst. Evol. Microbiol.">
        <title>The Global Catalogue of Microorganisms (GCM) 10K type strain sequencing project: providing services to taxonomists for standard genome sequencing and annotation.</title>
        <authorList>
            <consortium name="The Broad Institute Genomics Platform"/>
            <consortium name="The Broad Institute Genome Sequencing Center for Infectious Disease"/>
            <person name="Wu L."/>
            <person name="Ma J."/>
        </authorList>
    </citation>
    <scope>NUCLEOTIDE SEQUENCE [LARGE SCALE GENOMIC DNA]</scope>
    <source>
        <strain evidence="4">KCTC 42217</strain>
    </source>
</reference>
<dbReference type="InterPro" id="IPR014729">
    <property type="entry name" value="Rossmann-like_a/b/a_fold"/>
</dbReference>
<gene>
    <name evidence="3" type="ORF">ACFSJU_06170</name>
</gene>
<sequence length="247" mass="28143">MFFILSKLLLIFILPATWIFIALLGALVFRKQSQKRRCLITSFSLLLIFTNPFLLNQFARYWDIEQNTDNNRYSCAIVLGGFVSEDERAEGYFNGSADRFIQALKLAISQKASTLLFTGGNGSLKPSGFREAKWLSAEIKSYNVPDSAVLLESRSRNTSENAAFSKKIIEQRNLAPPYLLVTSAFHMRRSLLTFRKAGLEVVPYSCNYIAGRERVSPSSFTPDARILSTWNFYIKEVLGYIAYYFKN</sequence>
<dbReference type="Gene3D" id="3.40.50.620">
    <property type="entry name" value="HUPs"/>
    <property type="match status" value="1"/>
</dbReference>
<proteinExistence type="predicted"/>
<organism evidence="3 4">
    <name type="scientific">Paradesertivirga mongoliensis</name>
    <dbReference type="NCBI Taxonomy" id="2100740"/>
    <lineage>
        <taxon>Bacteria</taxon>
        <taxon>Pseudomonadati</taxon>
        <taxon>Bacteroidota</taxon>
        <taxon>Sphingobacteriia</taxon>
        <taxon>Sphingobacteriales</taxon>
        <taxon>Sphingobacteriaceae</taxon>
        <taxon>Paradesertivirga</taxon>
    </lineage>
</organism>
<dbReference type="CDD" id="cd06259">
    <property type="entry name" value="YdcF-like"/>
    <property type="match status" value="1"/>
</dbReference>
<evidence type="ECO:0000259" key="2">
    <source>
        <dbReference type="Pfam" id="PF02698"/>
    </source>
</evidence>
<keyword evidence="4" id="KW-1185">Reference proteome</keyword>
<feature type="transmembrane region" description="Helical" evidence="1">
    <location>
        <begin position="6"/>
        <end position="29"/>
    </location>
</feature>
<feature type="domain" description="DUF218" evidence="2">
    <location>
        <begin position="76"/>
        <end position="239"/>
    </location>
</feature>
<feature type="transmembrane region" description="Helical" evidence="1">
    <location>
        <begin position="38"/>
        <end position="55"/>
    </location>
</feature>
<evidence type="ECO:0000313" key="4">
    <source>
        <dbReference type="Proteomes" id="UP001597387"/>
    </source>
</evidence>
<dbReference type="InterPro" id="IPR003848">
    <property type="entry name" value="DUF218"/>
</dbReference>
<dbReference type="Proteomes" id="UP001597387">
    <property type="component" value="Unassembled WGS sequence"/>
</dbReference>
<keyword evidence="1" id="KW-0812">Transmembrane</keyword>
<evidence type="ECO:0000256" key="1">
    <source>
        <dbReference type="SAM" id="Phobius"/>
    </source>
</evidence>
<evidence type="ECO:0000313" key="3">
    <source>
        <dbReference type="EMBL" id="MFD2161971.1"/>
    </source>
</evidence>